<dbReference type="SUPFAM" id="SSF55068">
    <property type="entry name" value="Peptide methionine sulfoxide reductase"/>
    <property type="match status" value="1"/>
</dbReference>
<comment type="catalytic activity">
    <reaction evidence="3 5">
        <text>L-methionyl-[protein] + [thioredoxin]-disulfide + H2O = L-methionyl-(S)-S-oxide-[protein] + [thioredoxin]-dithiol</text>
        <dbReference type="Rhea" id="RHEA:14217"/>
        <dbReference type="Rhea" id="RHEA-COMP:10698"/>
        <dbReference type="Rhea" id="RHEA-COMP:10700"/>
        <dbReference type="Rhea" id="RHEA-COMP:12313"/>
        <dbReference type="Rhea" id="RHEA-COMP:12315"/>
        <dbReference type="ChEBI" id="CHEBI:15377"/>
        <dbReference type="ChEBI" id="CHEBI:16044"/>
        <dbReference type="ChEBI" id="CHEBI:29950"/>
        <dbReference type="ChEBI" id="CHEBI:44120"/>
        <dbReference type="ChEBI" id="CHEBI:50058"/>
        <dbReference type="EC" id="1.8.4.11"/>
    </reaction>
</comment>
<dbReference type="PANTHER" id="PTHR43774:SF1">
    <property type="entry name" value="PEPTIDE METHIONINE SULFOXIDE REDUCTASE MSRA 2"/>
    <property type="match status" value="1"/>
</dbReference>
<evidence type="ECO:0000313" key="7">
    <source>
        <dbReference type="EMBL" id="MBD7909465.1"/>
    </source>
</evidence>
<evidence type="ECO:0000256" key="2">
    <source>
        <dbReference type="ARBA" id="ARBA00023002"/>
    </source>
</evidence>
<dbReference type="HAMAP" id="MF_01401">
    <property type="entry name" value="MsrA"/>
    <property type="match status" value="1"/>
</dbReference>
<dbReference type="Pfam" id="PF01625">
    <property type="entry name" value="PMSR"/>
    <property type="match status" value="1"/>
</dbReference>
<comment type="similarity">
    <text evidence="1 5">Belongs to the MsrA Met sulfoxide reductase family.</text>
</comment>
<organism evidence="7 8">
    <name type="scientific">Sporosarcina gallistercoris</name>
    <dbReference type="NCBI Taxonomy" id="2762245"/>
    <lineage>
        <taxon>Bacteria</taxon>
        <taxon>Bacillati</taxon>
        <taxon>Bacillota</taxon>
        <taxon>Bacilli</taxon>
        <taxon>Bacillales</taxon>
        <taxon>Caryophanaceae</taxon>
        <taxon>Sporosarcina</taxon>
    </lineage>
</organism>
<dbReference type="Gene3D" id="3.30.1060.10">
    <property type="entry name" value="Peptide methionine sulphoxide reductase MsrA"/>
    <property type="match status" value="1"/>
</dbReference>
<comment type="catalytic activity">
    <reaction evidence="4 5">
        <text>[thioredoxin]-disulfide + L-methionine + H2O = L-methionine (S)-S-oxide + [thioredoxin]-dithiol</text>
        <dbReference type="Rhea" id="RHEA:19993"/>
        <dbReference type="Rhea" id="RHEA-COMP:10698"/>
        <dbReference type="Rhea" id="RHEA-COMP:10700"/>
        <dbReference type="ChEBI" id="CHEBI:15377"/>
        <dbReference type="ChEBI" id="CHEBI:29950"/>
        <dbReference type="ChEBI" id="CHEBI:50058"/>
        <dbReference type="ChEBI" id="CHEBI:57844"/>
        <dbReference type="ChEBI" id="CHEBI:58772"/>
        <dbReference type="EC" id="1.8.4.11"/>
    </reaction>
</comment>
<dbReference type="RefSeq" id="WP_191691681.1">
    <property type="nucleotide sequence ID" value="NZ_JACSQY010000013.1"/>
</dbReference>
<sequence length="178" mass="20316">MMEQLEKAIFAGGCFWCMVKPFTEWDGIHSVVSGYMGGTVENPTYEQVKEGNSGHLEVVEITFDPAVYPYEDLLALYWPQIDPTDAGGQFQDRGHSYTTAIFYTSEQQRLAAEHSKQELAASGRFAKPIVTVIRPAETFYAAEDYHQDFYKKEKEAYEADRAQSGRDEFIQANWEDLK</sequence>
<proteinExistence type="inferred from homology"/>
<dbReference type="PANTHER" id="PTHR43774">
    <property type="entry name" value="PEPTIDE METHIONINE SULFOXIDE REDUCTASE"/>
    <property type="match status" value="1"/>
</dbReference>
<evidence type="ECO:0000256" key="3">
    <source>
        <dbReference type="ARBA" id="ARBA00047806"/>
    </source>
</evidence>
<evidence type="ECO:0000256" key="5">
    <source>
        <dbReference type="HAMAP-Rule" id="MF_01401"/>
    </source>
</evidence>
<dbReference type="InterPro" id="IPR036509">
    <property type="entry name" value="Met_Sox_Rdtase_MsrA_sf"/>
</dbReference>
<dbReference type="InterPro" id="IPR002569">
    <property type="entry name" value="Met_Sox_Rdtase_MsrA_dom"/>
</dbReference>
<name>A0ABR8PMR3_9BACL</name>
<evidence type="ECO:0000256" key="4">
    <source>
        <dbReference type="ARBA" id="ARBA00048782"/>
    </source>
</evidence>
<comment type="function">
    <text evidence="5">Has an important function as a repair enzyme for proteins that have been inactivated by oxidation. Catalyzes the reversible oxidation-reduction of methionine sulfoxide in proteins to methionine.</text>
</comment>
<feature type="active site" evidence="5">
    <location>
        <position position="14"/>
    </location>
</feature>
<dbReference type="Proteomes" id="UP000659496">
    <property type="component" value="Unassembled WGS sequence"/>
</dbReference>
<reference evidence="7 8" key="1">
    <citation type="submission" date="2020-08" db="EMBL/GenBank/DDBJ databases">
        <title>A Genomic Blueprint of the Chicken Gut Microbiome.</title>
        <authorList>
            <person name="Gilroy R."/>
            <person name="Ravi A."/>
            <person name="Getino M."/>
            <person name="Pursley I."/>
            <person name="Horton D.L."/>
            <person name="Alikhan N.-F."/>
            <person name="Baker D."/>
            <person name="Gharbi K."/>
            <person name="Hall N."/>
            <person name="Watson M."/>
            <person name="Adriaenssens E.M."/>
            <person name="Foster-Nyarko E."/>
            <person name="Jarju S."/>
            <person name="Secka A."/>
            <person name="Antonio M."/>
            <person name="Oren A."/>
            <person name="Chaudhuri R."/>
            <person name="La Ragione R.M."/>
            <person name="Hildebrand F."/>
            <person name="Pallen M.J."/>
        </authorList>
    </citation>
    <scope>NUCLEOTIDE SEQUENCE [LARGE SCALE GENOMIC DNA]</scope>
    <source>
        <strain evidence="7 8">Sa3CUA8</strain>
    </source>
</reference>
<keyword evidence="8" id="KW-1185">Reference proteome</keyword>
<keyword evidence="2 5" id="KW-0560">Oxidoreductase</keyword>
<dbReference type="EC" id="1.8.4.11" evidence="5"/>
<protein>
    <recommendedName>
        <fullName evidence="5">Peptide methionine sulfoxide reductase MsrA</fullName>
        <shortName evidence="5">Protein-methionine-S-oxide reductase</shortName>
        <ecNumber evidence="5">1.8.4.11</ecNumber>
    </recommendedName>
    <alternativeName>
        <fullName evidence="5">Peptide-methionine (S)-S-oxide reductase</fullName>
        <shortName evidence="5">Peptide Met(O) reductase</shortName>
    </alternativeName>
</protein>
<comment type="caution">
    <text evidence="7">The sequence shown here is derived from an EMBL/GenBank/DDBJ whole genome shotgun (WGS) entry which is preliminary data.</text>
</comment>
<dbReference type="GO" id="GO:0008113">
    <property type="term" value="F:peptide-methionine (S)-S-oxide reductase activity"/>
    <property type="evidence" value="ECO:0007669"/>
    <property type="project" value="UniProtKB-EC"/>
</dbReference>
<evidence type="ECO:0000256" key="1">
    <source>
        <dbReference type="ARBA" id="ARBA00005591"/>
    </source>
</evidence>
<accession>A0ABR8PMR3</accession>
<dbReference type="NCBIfam" id="TIGR00401">
    <property type="entry name" value="msrA"/>
    <property type="match status" value="1"/>
</dbReference>
<evidence type="ECO:0000313" key="8">
    <source>
        <dbReference type="Proteomes" id="UP000659496"/>
    </source>
</evidence>
<evidence type="ECO:0000259" key="6">
    <source>
        <dbReference type="Pfam" id="PF01625"/>
    </source>
</evidence>
<dbReference type="EMBL" id="JACSQY010000013">
    <property type="protein sequence ID" value="MBD7909465.1"/>
    <property type="molecule type" value="Genomic_DNA"/>
</dbReference>
<feature type="domain" description="Peptide methionine sulphoxide reductase MsrA" evidence="6">
    <location>
        <begin position="7"/>
        <end position="158"/>
    </location>
</feature>
<gene>
    <name evidence="5 7" type="primary">msrA</name>
    <name evidence="7" type="ORF">H9659_14095</name>
</gene>